<gene>
    <name evidence="7" type="ORF">DIU31_004960</name>
</gene>
<evidence type="ECO:0000259" key="6">
    <source>
        <dbReference type="Pfam" id="PF06305"/>
    </source>
</evidence>
<feature type="transmembrane region" description="Helical" evidence="5">
    <location>
        <begin position="45"/>
        <end position="64"/>
    </location>
</feature>
<dbReference type="GO" id="GO:0005886">
    <property type="term" value="C:plasma membrane"/>
    <property type="evidence" value="ECO:0007669"/>
    <property type="project" value="InterPro"/>
</dbReference>
<name>A0AAE6JCI2_9SPHI</name>
<evidence type="ECO:0000256" key="2">
    <source>
        <dbReference type="ARBA" id="ARBA00022692"/>
    </source>
</evidence>
<reference evidence="7 8" key="1">
    <citation type="submission" date="2019-08" db="EMBL/GenBank/DDBJ databases">
        <title>Comparative genome analysis confer to the adaptation heavy metal polluted environment.</title>
        <authorList>
            <person name="Li Y."/>
        </authorList>
    </citation>
    <scope>NUCLEOTIDE SEQUENCE [LARGE SCALE GENOMIC DNA]</scope>
    <source>
        <strain evidence="7 8">P2</strain>
    </source>
</reference>
<proteinExistence type="predicted"/>
<evidence type="ECO:0000256" key="1">
    <source>
        <dbReference type="ARBA" id="ARBA00022475"/>
    </source>
</evidence>
<feature type="domain" description="Lipopolysaccharide assembly protein A" evidence="6">
    <location>
        <begin position="65"/>
        <end position="106"/>
    </location>
</feature>
<dbReference type="Pfam" id="PF06305">
    <property type="entry name" value="LapA_dom"/>
    <property type="match status" value="1"/>
</dbReference>
<dbReference type="AlphaFoldDB" id="A0AAE6JCI2"/>
<protein>
    <submittedName>
        <fullName evidence="7">LapA family protein</fullName>
    </submittedName>
</protein>
<keyword evidence="3 5" id="KW-1133">Transmembrane helix</keyword>
<feature type="transmembrane region" description="Helical" evidence="5">
    <location>
        <begin position="84"/>
        <end position="103"/>
    </location>
</feature>
<keyword evidence="2 5" id="KW-0812">Transmembrane</keyword>
<dbReference type="EMBL" id="CP043451">
    <property type="protein sequence ID" value="QEM02896.1"/>
    <property type="molecule type" value="Genomic_DNA"/>
</dbReference>
<evidence type="ECO:0000256" key="5">
    <source>
        <dbReference type="SAM" id="Phobius"/>
    </source>
</evidence>
<evidence type="ECO:0000313" key="7">
    <source>
        <dbReference type="EMBL" id="QEM02896.1"/>
    </source>
</evidence>
<keyword evidence="4 5" id="KW-0472">Membrane</keyword>
<organism evidence="7 8">
    <name type="scientific">Mucilaginibacter rubeus</name>
    <dbReference type="NCBI Taxonomy" id="2027860"/>
    <lineage>
        <taxon>Bacteria</taxon>
        <taxon>Pseudomonadati</taxon>
        <taxon>Bacteroidota</taxon>
        <taxon>Sphingobacteriia</taxon>
        <taxon>Sphingobacteriales</taxon>
        <taxon>Sphingobacteriaceae</taxon>
        <taxon>Mucilaginibacter</taxon>
    </lineage>
</organism>
<dbReference type="Proteomes" id="UP000250557">
    <property type="component" value="Chromosome"/>
</dbReference>
<sequence>MNLKMQTHLRTISRSNSMTSIYMRSIFIKHFKSGYCITLKPTSIMSIKTIVIVAIAVLLTIVLMQNTDEVYFKFLFATFRVSKLMMMLVVAVTGFILGLIVAWPKKQKFDIEGYHDAMHKKDDTDTLSDEDREYIS</sequence>
<keyword evidence="1" id="KW-1003">Cell membrane</keyword>
<dbReference type="InterPro" id="IPR010445">
    <property type="entry name" value="LapA_dom"/>
</dbReference>
<evidence type="ECO:0000256" key="3">
    <source>
        <dbReference type="ARBA" id="ARBA00022989"/>
    </source>
</evidence>
<evidence type="ECO:0000313" key="8">
    <source>
        <dbReference type="Proteomes" id="UP000250557"/>
    </source>
</evidence>
<evidence type="ECO:0000256" key="4">
    <source>
        <dbReference type="ARBA" id="ARBA00023136"/>
    </source>
</evidence>
<accession>A0AAE6JCI2</accession>